<keyword evidence="1" id="KW-1133">Transmembrane helix</keyword>
<dbReference type="InterPro" id="IPR050882">
    <property type="entry name" value="Prepilin_peptidase/N-MTase"/>
</dbReference>
<name>A0A1U7CYU8_9BACT</name>
<dbReference type="GO" id="GO:0005886">
    <property type="term" value="C:plasma membrane"/>
    <property type="evidence" value="ECO:0007669"/>
    <property type="project" value="TreeGrafter"/>
</dbReference>
<feature type="transmembrane region" description="Helical" evidence="1">
    <location>
        <begin position="82"/>
        <end position="101"/>
    </location>
</feature>
<feature type="domain" description="Prepilin peptidase A24 N-terminal" evidence="2">
    <location>
        <begin position="15"/>
        <end position="96"/>
    </location>
</feature>
<evidence type="ECO:0000313" key="4">
    <source>
        <dbReference type="Proteomes" id="UP000186309"/>
    </source>
</evidence>
<dbReference type="Pfam" id="PF06750">
    <property type="entry name" value="A24_N_bact"/>
    <property type="match status" value="1"/>
</dbReference>
<dbReference type="AlphaFoldDB" id="A0A1U7CYU8"/>
<dbReference type="InterPro" id="IPR010627">
    <property type="entry name" value="Prepilin_pept_A24_N"/>
</dbReference>
<evidence type="ECO:0000256" key="1">
    <source>
        <dbReference type="SAM" id="Phobius"/>
    </source>
</evidence>
<dbReference type="Proteomes" id="UP000186309">
    <property type="component" value="Chromosome"/>
</dbReference>
<protein>
    <submittedName>
        <fullName evidence="3">Leader peptidase PppA</fullName>
    </submittedName>
</protein>
<dbReference type="GO" id="GO:0004190">
    <property type="term" value="F:aspartic-type endopeptidase activity"/>
    <property type="evidence" value="ECO:0007669"/>
    <property type="project" value="TreeGrafter"/>
</dbReference>
<dbReference type="STRING" id="1387353.BSF38_05724"/>
<proteinExistence type="predicted"/>
<keyword evidence="1" id="KW-0472">Membrane</keyword>
<dbReference type="KEGG" id="pbor:BSF38_05724"/>
<feature type="transmembrane region" description="Helical" evidence="1">
    <location>
        <begin position="6"/>
        <end position="28"/>
    </location>
</feature>
<gene>
    <name evidence="3" type="primary">pppA</name>
    <name evidence="3" type="ORF">BSF38_05724</name>
</gene>
<dbReference type="PANTHER" id="PTHR30487:SF0">
    <property type="entry name" value="PREPILIN LEADER PEPTIDASE_N-METHYLTRANSFERASE-RELATED"/>
    <property type="match status" value="1"/>
</dbReference>
<feature type="transmembrane region" description="Helical" evidence="1">
    <location>
        <begin position="113"/>
        <end position="135"/>
    </location>
</feature>
<reference evidence="4" key="1">
    <citation type="submission" date="2016-12" db="EMBL/GenBank/DDBJ databases">
        <title>Comparative genomics of four Isosphaeraceae planctomycetes: a common pool of plasmids and glycoside hydrolase genes.</title>
        <authorList>
            <person name="Ivanova A."/>
        </authorList>
    </citation>
    <scope>NUCLEOTIDE SEQUENCE [LARGE SCALE GENOMIC DNA]</scope>
    <source>
        <strain evidence="4">PX4</strain>
    </source>
</reference>
<accession>A0A1U7CYU8</accession>
<evidence type="ECO:0000313" key="3">
    <source>
        <dbReference type="EMBL" id="APW64132.1"/>
    </source>
</evidence>
<dbReference type="EMBL" id="CP019082">
    <property type="protein sequence ID" value="APW64132.1"/>
    <property type="molecule type" value="Genomic_DNA"/>
</dbReference>
<sequence>MTFVHHATLIALGMVVGSCVGSFLNVCVYRVPRGRSVLNPPSSCPCCGSSIRARDNVPVLGWIFLGGTCRDCGGRISIRYPLIELATGLLFATVYLAHLAAETGDMLERCGPWLVGFRVVVEPLLILTPIAAVWMRAEARAIAG</sequence>
<keyword evidence="4" id="KW-1185">Reference proteome</keyword>
<dbReference type="PANTHER" id="PTHR30487">
    <property type="entry name" value="TYPE 4 PREPILIN-LIKE PROTEINS LEADER PEPTIDE-PROCESSING ENZYME"/>
    <property type="match status" value="1"/>
</dbReference>
<organism evidence="3 4">
    <name type="scientific">Paludisphaera borealis</name>
    <dbReference type="NCBI Taxonomy" id="1387353"/>
    <lineage>
        <taxon>Bacteria</taxon>
        <taxon>Pseudomonadati</taxon>
        <taxon>Planctomycetota</taxon>
        <taxon>Planctomycetia</taxon>
        <taxon>Isosphaerales</taxon>
        <taxon>Isosphaeraceae</taxon>
        <taxon>Paludisphaera</taxon>
    </lineage>
</organism>
<evidence type="ECO:0000259" key="2">
    <source>
        <dbReference type="Pfam" id="PF06750"/>
    </source>
</evidence>
<dbReference type="RefSeq" id="WP_076350402.1">
    <property type="nucleotide sequence ID" value="NZ_CP019082.1"/>
</dbReference>
<keyword evidence="1" id="KW-0812">Transmembrane</keyword>
<dbReference type="GO" id="GO:0006465">
    <property type="term" value="P:signal peptide processing"/>
    <property type="evidence" value="ECO:0007669"/>
    <property type="project" value="TreeGrafter"/>
</dbReference>